<dbReference type="AlphaFoldDB" id="A0A699HJ59"/>
<organism evidence="9">
    <name type="scientific">Tanacetum cinerariifolium</name>
    <name type="common">Dalmatian daisy</name>
    <name type="synonym">Chrysanthemum cinerariifolium</name>
    <dbReference type="NCBI Taxonomy" id="118510"/>
    <lineage>
        <taxon>Eukaryota</taxon>
        <taxon>Viridiplantae</taxon>
        <taxon>Streptophyta</taxon>
        <taxon>Embryophyta</taxon>
        <taxon>Tracheophyta</taxon>
        <taxon>Spermatophyta</taxon>
        <taxon>Magnoliopsida</taxon>
        <taxon>eudicotyledons</taxon>
        <taxon>Gunneridae</taxon>
        <taxon>Pentapetalae</taxon>
        <taxon>asterids</taxon>
        <taxon>campanulids</taxon>
        <taxon>Asterales</taxon>
        <taxon>Asteraceae</taxon>
        <taxon>Asteroideae</taxon>
        <taxon>Anthemideae</taxon>
        <taxon>Anthemidinae</taxon>
        <taxon>Tanacetum</taxon>
    </lineage>
</organism>
<feature type="region of interest" description="Disordered" evidence="6">
    <location>
        <begin position="344"/>
        <end position="382"/>
    </location>
</feature>
<evidence type="ECO:0000256" key="5">
    <source>
        <dbReference type="PROSITE-ProRule" id="PRU00047"/>
    </source>
</evidence>
<feature type="region of interest" description="Disordered" evidence="6">
    <location>
        <begin position="168"/>
        <end position="276"/>
    </location>
</feature>
<dbReference type="Gene3D" id="3.30.70.270">
    <property type="match status" value="1"/>
</dbReference>
<dbReference type="GO" id="GO:0016779">
    <property type="term" value="F:nucleotidyltransferase activity"/>
    <property type="evidence" value="ECO:0007669"/>
    <property type="project" value="UniProtKB-KW"/>
</dbReference>
<feature type="compositionally biased region" description="Low complexity" evidence="6">
    <location>
        <begin position="209"/>
        <end position="231"/>
    </location>
</feature>
<dbReference type="SMART" id="SM00343">
    <property type="entry name" value="ZnF_C2HC"/>
    <property type="match status" value="1"/>
</dbReference>
<keyword evidence="4" id="KW-0255">Endonuclease</keyword>
<feature type="region of interest" description="Disordered" evidence="6">
    <location>
        <begin position="38"/>
        <end position="59"/>
    </location>
</feature>
<keyword evidence="4" id="KW-0378">Hydrolase</keyword>
<keyword evidence="2" id="KW-0548">Nucleotidyltransferase</keyword>
<dbReference type="CDD" id="cd09274">
    <property type="entry name" value="RNase_HI_RT_Ty3"/>
    <property type="match status" value="1"/>
</dbReference>
<dbReference type="InterPro" id="IPR001878">
    <property type="entry name" value="Znf_CCHC"/>
</dbReference>
<sequence length="984" mass="109074">MLRVILFGIILTEIPVVPADLSVVPEVTAAAVASPAGVLEPKSHSSSKTGPSKSPLPPVPVSPMVSPFLLSNDSESEPTAVLPERPVSFAARDAMVGRWRSRVMSRPSAPSESSSFFASSSEIPIVSALPVPSAFVTPATDIILPFDAPPEFSRRLAVLIRPRQAIPFGRPYRTHPNGPRQVLTARKRRGPLTSHRLALRYTSHHSSSDDLTSDSLPDSPLDSSSGLSFDHSLSDHPLSNHSSEDSIEEDIDAGVSMDKGAGTDVGVSTETDEGTDSVTASAEIAGLSSRLAVLKRSNTRLYETLRVESNMTITRSGMTPATIEEIITQHVTEALAAQEVNRAARLEAESQSQNGDEGNNNNGNEYRGRNGNNRNGNPQGGAGRDALVAKVCTYKDFLNYQPCNFSGTEGVIGLARWFEKMESDLMKLMIEVYCPRNEIQKLKSELWNLVVKGTDITGYTRRFQELTLLCPRMVPGEDDKIERQQPEGQPCTTPPFKRQTVGGENMARAYTARSNKKRGYAGSLPYCNKSKLHHEGQCTVKCNNCKKVGHMARDCKAAVATQAPRAPVPNQRVVTCFECGGQGADKSFASTTFNALLDVIPSSLDVSYVVELANERVAEINTILRGYTLGLLGHPFDIDLMPVELGSFDVIFGMDWLSRYHAVIVCDEKVVLILYGNEILEIQGDGCSGGNKSRLSIISCTKTQKYINKGCLVFLAVQEEDISTRYGHYDFQVMPFGLTNAPASEEEHREHLKLILELLKKEELYAKFSKCDFWLSKVQLLGYVINIEGVYVDPTKINSIKDWASPKTLTEIRQFLGAVLMQKEKVIAYVSCQFKVHEKNYTTHDLELGAHILDQKELNKRQRRWLELLSDYDFEICYHPGKANVMADTLSLKERIKPLQVRDLVMTKKWENITMGFITKLPKTVIGQDTILVIVDRLTKSAHFLPMKETDSMEKLTRQYLKEVVSRHGVPVLIVFDRDGRFTS</sequence>
<keyword evidence="3" id="KW-0540">Nuclease</keyword>
<dbReference type="Pfam" id="PF08284">
    <property type="entry name" value="RVP_2"/>
    <property type="match status" value="1"/>
</dbReference>
<evidence type="ECO:0000256" key="1">
    <source>
        <dbReference type="ARBA" id="ARBA00022679"/>
    </source>
</evidence>
<dbReference type="InterPro" id="IPR012337">
    <property type="entry name" value="RNaseH-like_sf"/>
</dbReference>
<dbReference type="InterPro" id="IPR021109">
    <property type="entry name" value="Peptidase_aspartic_dom_sf"/>
</dbReference>
<proteinExistence type="predicted"/>
<dbReference type="PROSITE" id="PS50158">
    <property type="entry name" value="ZF_CCHC"/>
    <property type="match status" value="1"/>
</dbReference>
<name>A0A699HJ59_TANCI</name>
<gene>
    <name evidence="9" type="ORF">Tci_398735</name>
</gene>
<dbReference type="InterPro" id="IPR043128">
    <property type="entry name" value="Rev_trsase/Diguanyl_cyclase"/>
</dbReference>
<dbReference type="Gene3D" id="3.30.420.10">
    <property type="entry name" value="Ribonuclease H-like superfamily/Ribonuclease H"/>
    <property type="match status" value="1"/>
</dbReference>
<dbReference type="SUPFAM" id="SSF56672">
    <property type="entry name" value="DNA/RNA polymerases"/>
    <property type="match status" value="1"/>
</dbReference>
<evidence type="ECO:0000256" key="3">
    <source>
        <dbReference type="ARBA" id="ARBA00022722"/>
    </source>
</evidence>
<dbReference type="CDD" id="cd00303">
    <property type="entry name" value="retropepsin_like"/>
    <property type="match status" value="1"/>
</dbReference>
<dbReference type="EMBL" id="BKCJ010164663">
    <property type="protein sequence ID" value="GEY26761.1"/>
    <property type="molecule type" value="Genomic_DNA"/>
</dbReference>
<dbReference type="GO" id="GO:0003676">
    <property type="term" value="F:nucleic acid binding"/>
    <property type="evidence" value="ECO:0007669"/>
    <property type="project" value="InterPro"/>
</dbReference>
<dbReference type="InterPro" id="IPR043502">
    <property type="entry name" value="DNA/RNA_pol_sf"/>
</dbReference>
<protein>
    <recommendedName>
        <fullName evidence="8">CCHC-type domain-containing protein</fullName>
    </recommendedName>
</protein>
<dbReference type="InterPro" id="IPR050951">
    <property type="entry name" value="Retrovirus_Pol_polyprotein"/>
</dbReference>
<feature type="domain" description="CCHC-type" evidence="8">
    <location>
        <begin position="541"/>
        <end position="556"/>
    </location>
</feature>
<dbReference type="SUPFAM" id="SSF53098">
    <property type="entry name" value="Ribonuclease H-like"/>
    <property type="match status" value="1"/>
</dbReference>
<keyword evidence="5" id="KW-0479">Metal-binding</keyword>
<keyword evidence="1" id="KW-0808">Transferase</keyword>
<dbReference type="Pfam" id="PF00098">
    <property type="entry name" value="zf-CCHC"/>
    <property type="match status" value="1"/>
</dbReference>
<keyword evidence="5" id="KW-0862">Zinc</keyword>
<dbReference type="InterPro" id="IPR036397">
    <property type="entry name" value="RNaseH_sf"/>
</dbReference>
<keyword evidence="7" id="KW-0732">Signal</keyword>
<evidence type="ECO:0000256" key="7">
    <source>
        <dbReference type="SAM" id="SignalP"/>
    </source>
</evidence>
<evidence type="ECO:0000256" key="6">
    <source>
        <dbReference type="SAM" id="MobiDB-lite"/>
    </source>
</evidence>
<dbReference type="Gene3D" id="2.40.70.10">
    <property type="entry name" value="Acid Proteases"/>
    <property type="match status" value="1"/>
</dbReference>
<evidence type="ECO:0000313" key="9">
    <source>
        <dbReference type="EMBL" id="GEY26761.1"/>
    </source>
</evidence>
<evidence type="ECO:0000259" key="8">
    <source>
        <dbReference type="PROSITE" id="PS50158"/>
    </source>
</evidence>
<evidence type="ECO:0000256" key="4">
    <source>
        <dbReference type="ARBA" id="ARBA00022759"/>
    </source>
</evidence>
<dbReference type="GO" id="GO:0004519">
    <property type="term" value="F:endonuclease activity"/>
    <property type="evidence" value="ECO:0007669"/>
    <property type="project" value="UniProtKB-KW"/>
</dbReference>
<accession>A0A699HJ59</accession>
<dbReference type="GO" id="GO:0008270">
    <property type="term" value="F:zinc ion binding"/>
    <property type="evidence" value="ECO:0007669"/>
    <property type="project" value="UniProtKB-KW"/>
</dbReference>
<evidence type="ECO:0000256" key="2">
    <source>
        <dbReference type="ARBA" id="ARBA00022695"/>
    </source>
</evidence>
<comment type="caution">
    <text evidence="9">The sequence shown here is derived from an EMBL/GenBank/DDBJ whole genome shotgun (WGS) entry which is preliminary data.</text>
</comment>
<feature type="compositionally biased region" description="Low complexity" evidence="6">
    <location>
        <begin position="354"/>
        <end position="377"/>
    </location>
</feature>
<feature type="chain" id="PRO_5025623537" description="CCHC-type domain-containing protein" evidence="7">
    <location>
        <begin position="20"/>
        <end position="984"/>
    </location>
</feature>
<reference evidence="9" key="1">
    <citation type="journal article" date="2019" name="Sci. Rep.">
        <title>Draft genome of Tanacetum cinerariifolium, the natural source of mosquito coil.</title>
        <authorList>
            <person name="Yamashiro T."/>
            <person name="Shiraishi A."/>
            <person name="Satake H."/>
            <person name="Nakayama K."/>
        </authorList>
    </citation>
    <scope>NUCLEOTIDE SEQUENCE</scope>
</reference>
<keyword evidence="5" id="KW-0863">Zinc-finger</keyword>
<dbReference type="PANTHER" id="PTHR37984:SF5">
    <property type="entry name" value="PROTEIN NYNRIN-LIKE"/>
    <property type="match status" value="1"/>
</dbReference>
<dbReference type="Gene3D" id="4.10.60.10">
    <property type="entry name" value="Zinc finger, CCHC-type"/>
    <property type="match status" value="1"/>
</dbReference>
<dbReference type="PANTHER" id="PTHR37984">
    <property type="entry name" value="PROTEIN CBG26694"/>
    <property type="match status" value="1"/>
</dbReference>
<feature type="compositionally biased region" description="Low complexity" evidence="6">
    <location>
        <begin position="44"/>
        <end position="53"/>
    </location>
</feature>
<feature type="signal peptide" evidence="7">
    <location>
        <begin position="1"/>
        <end position="19"/>
    </location>
</feature>